<dbReference type="OrthoDB" id="3133596at2759"/>
<comment type="caution">
    <text evidence="3">The sequence shown here is derived from an EMBL/GenBank/DDBJ whole genome shotgun (WGS) entry which is preliminary data.</text>
</comment>
<dbReference type="Pfam" id="PF13391">
    <property type="entry name" value="HNH_2"/>
    <property type="match status" value="1"/>
</dbReference>
<dbReference type="EMBL" id="JADNYJ010000357">
    <property type="protein sequence ID" value="KAF8870407.1"/>
    <property type="molecule type" value="Genomic_DNA"/>
</dbReference>
<keyword evidence="4" id="KW-1185">Reference proteome</keyword>
<accession>A0A9P5N7R3</accession>
<sequence length="438" mass="50694">MATPANSDSLLNPPHDSDSSTIPDNELDGDYELSDAGNLPFPTDIYTTPLKRAILNSLPQYIKDEIDKITCNDPRLSKKRCIIENIEEINAVQYAHLLSRSTPNSIITSLEYSWGLQPGHLNVDSRFNIFRLNARLHYAFDRGYWLLIPSPTILREFENHKQRGPKNNNFMNICKDQGPFEYNLVPMKKMMSIPIHRQVDSPNRPVIPREKHFTYHHFPFHSFPTIKSHVHPRYVIFNAGQKMANRLYYELTFRNELKSVKAIYDAWIEPAPLLPEWETAEDKEDKEGDRDDKSNNKEGDNQSHRSYHTRSAHWDAQSDVHTGSPPSKRVRERGGKITDPSQTLVDISEPLSLEEKKGRIMNWVEDVARKNDEMHSMVFYRPAAIEDHTLYDDFTVLIGILLTVWCFILDIPIFPKTPTLVAEAQHVDQVAMMRDLYL</sequence>
<evidence type="ECO:0000259" key="2">
    <source>
        <dbReference type="Pfam" id="PF13391"/>
    </source>
</evidence>
<feature type="compositionally biased region" description="Polar residues" evidence="1">
    <location>
        <begin position="1"/>
        <end position="10"/>
    </location>
</feature>
<proteinExistence type="predicted"/>
<evidence type="ECO:0000313" key="4">
    <source>
        <dbReference type="Proteomes" id="UP000724874"/>
    </source>
</evidence>
<dbReference type="InterPro" id="IPR003615">
    <property type="entry name" value="HNH_nuc"/>
</dbReference>
<dbReference type="AlphaFoldDB" id="A0A9P5N7R3"/>
<evidence type="ECO:0000256" key="1">
    <source>
        <dbReference type="SAM" id="MobiDB-lite"/>
    </source>
</evidence>
<name>A0A9P5N7R3_GYMJU</name>
<evidence type="ECO:0000313" key="3">
    <source>
        <dbReference type="EMBL" id="KAF8870407.1"/>
    </source>
</evidence>
<dbReference type="Proteomes" id="UP000724874">
    <property type="component" value="Unassembled WGS sequence"/>
</dbReference>
<organism evidence="3 4">
    <name type="scientific">Gymnopilus junonius</name>
    <name type="common">Spectacular rustgill mushroom</name>
    <name type="synonym">Gymnopilus spectabilis subsp. junonius</name>
    <dbReference type="NCBI Taxonomy" id="109634"/>
    <lineage>
        <taxon>Eukaryota</taxon>
        <taxon>Fungi</taxon>
        <taxon>Dikarya</taxon>
        <taxon>Basidiomycota</taxon>
        <taxon>Agaricomycotina</taxon>
        <taxon>Agaricomycetes</taxon>
        <taxon>Agaricomycetidae</taxon>
        <taxon>Agaricales</taxon>
        <taxon>Agaricineae</taxon>
        <taxon>Hymenogastraceae</taxon>
        <taxon>Gymnopilus</taxon>
    </lineage>
</organism>
<gene>
    <name evidence="3" type="ORF">CPB84DRAFT_1855579</name>
</gene>
<feature type="region of interest" description="Disordered" evidence="1">
    <location>
        <begin position="278"/>
        <end position="341"/>
    </location>
</feature>
<feature type="compositionally biased region" description="Basic and acidic residues" evidence="1">
    <location>
        <begin position="283"/>
        <end position="303"/>
    </location>
</feature>
<feature type="region of interest" description="Disordered" evidence="1">
    <location>
        <begin position="1"/>
        <end position="29"/>
    </location>
</feature>
<reference evidence="3" key="1">
    <citation type="submission" date="2020-11" db="EMBL/GenBank/DDBJ databases">
        <authorList>
            <consortium name="DOE Joint Genome Institute"/>
            <person name="Ahrendt S."/>
            <person name="Riley R."/>
            <person name="Andreopoulos W."/>
            <person name="LaButti K."/>
            <person name="Pangilinan J."/>
            <person name="Ruiz-duenas F.J."/>
            <person name="Barrasa J.M."/>
            <person name="Sanchez-Garcia M."/>
            <person name="Camarero S."/>
            <person name="Miyauchi S."/>
            <person name="Serrano A."/>
            <person name="Linde D."/>
            <person name="Babiker R."/>
            <person name="Drula E."/>
            <person name="Ayuso-Fernandez I."/>
            <person name="Pacheco R."/>
            <person name="Padilla G."/>
            <person name="Ferreira P."/>
            <person name="Barriuso J."/>
            <person name="Kellner H."/>
            <person name="Castanera R."/>
            <person name="Alfaro M."/>
            <person name="Ramirez L."/>
            <person name="Pisabarro A.G."/>
            <person name="Kuo A."/>
            <person name="Tritt A."/>
            <person name="Lipzen A."/>
            <person name="He G."/>
            <person name="Yan M."/>
            <person name="Ng V."/>
            <person name="Cullen D."/>
            <person name="Martin F."/>
            <person name="Rosso M.-N."/>
            <person name="Henrissat B."/>
            <person name="Hibbett D."/>
            <person name="Martinez A.T."/>
            <person name="Grigoriev I.V."/>
        </authorList>
    </citation>
    <scope>NUCLEOTIDE SEQUENCE</scope>
    <source>
        <strain evidence="3">AH 44721</strain>
    </source>
</reference>
<feature type="domain" description="HNH nuclease" evidence="2">
    <location>
        <begin position="81"/>
        <end position="146"/>
    </location>
</feature>
<protein>
    <recommendedName>
        <fullName evidence="2">HNH nuclease domain-containing protein</fullName>
    </recommendedName>
</protein>